<dbReference type="HOGENOM" id="CLU_2265546_0_0_1"/>
<dbReference type="AlphaFoldDB" id="L8WMM3"/>
<protein>
    <submittedName>
        <fullName evidence="2">Uncharacterized protein</fullName>
    </submittedName>
</protein>
<evidence type="ECO:0000313" key="2">
    <source>
        <dbReference type="EMBL" id="ELU37599.1"/>
    </source>
</evidence>
<proteinExistence type="predicted"/>
<feature type="compositionally biased region" description="Polar residues" evidence="1">
    <location>
        <begin position="1"/>
        <end position="12"/>
    </location>
</feature>
<evidence type="ECO:0000256" key="1">
    <source>
        <dbReference type="SAM" id="MobiDB-lite"/>
    </source>
</evidence>
<feature type="region of interest" description="Disordered" evidence="1">
    <location>
        <begin position="1"/>
        <end position="24"/>
    </location>
</feature>
<reference evidence="2 3" key="1">
    <citation type="journal article" date="2013" name="Nat. Commun.">
        <title>The evolution and pathogenic mechanisms of the rice sheath blight pathogen.</title>
        <authorList>
            <person name="Zheng A."/>
            <person name="Lin R."/>
            <person name="Xu L."/>
            <person name="Qin P."/>
            <person name="Tang C."/>
            <person name="Ai P."/>
            <person name="Zhang D."/>
            <person name="Liu Y."/>
            <person name="Sun Z."/>
            <person name="Feng H."/>
            <person name="Wang Y."/>
            <person name="Chen Y."/>
            <person name="Liang X."/>
            <person name="Fu R."/>
            <person name="Li Q."/>
            <person name="Zhang J."/>
            <person name="Yu X."/>
            <person name="Xie Z."/>
            <person name="Ding L."/>
            <person name="Guan P."/>
            <person name="Tang J."/>
            <person name="Liang Y."/>
            <person name="Wang S."/>
            <person name="Deng Q."/>
            <person name="Li S."/>
            <person name="Zhu J."/>
            <person name="Wang L."/>
            <person name="Liu H."/>
            <person name="Li P."/>
        </authorList>
    </citation>
    <scope>NUCLEOTIDE SEQUENCE [LARGE SCALE GENOMIC DNA]</scope>
    <source>
        <strain evidence="3">AG-1 IA</strain>
    </source>
</reference>
<dbReference type="EMBL" id="AFRT01002545">
    <property type="protein sequence ID" value="ELU37599.1"/>
    <property type="molecule type" value="Genomic_DNA"/>
</dbReference>
<evidence type="ECO:0000313" key="3">
    <source>
        <dbReference type="Proteomes" id="UP000011668"/>
    </source>
</evidence>
<accession>L8WMM3</accession>
<comment type="caution">
    <text evidence="2">The sequence shown here is derived from an EMBL/GenBank/DDBJ whole genome shotgun (WGS) entry which is preliminary data.</text>
</comment>
<name>L8WMM3_THACA</name>
<dbReference type="Proteomes" id="UP000011668">
    <property type="component" value="Unassembled WGS sequence"/>
</dbReference>
<keyword evidence="3" id="KW-1185">Reference proteome</keyword>
<sequence>MYQRYLETQQNYEPPDSGPGRYFRDIRKRTPRWLIDTEYSINPGAQSYRYTQHIWDVQTPLTEPACQALTTKSKHVKTNLPDPRTGPWPPAVAAVVAEAGQRE</sequence>
<organism evidence="2 3">
    <name type="scientific">Thanatephorus cucumeris (strain AG1-IA)</name>
    <name type="common">Rice sheath blight fungus</name>
    <name type="synonym">Rhizoctonia solani</name>
    <dbReference type="NCBI Taxonomy" id="983506"/>
    <lineage>
        <taxon>Eukaryota</taxon>
        <taxon>Fungi</taxon>
        <taxon>Dikarya</taxon>
        <taxon>Basidiomycota</taxon>
        <taxon>Agaricomycotina</taxon>
        <taxon>Agaricomycetes</taxon>
        <taxon>Cantharellales</taxon>
        <taxon>Ceratobasidiaceae</taxon>
        <taxon>Rhizoctonia</taxon>
        <taxon>Rhizoctonia solani AG-1</taxon>
    </lineage>
</organism>
<gene>
    <name evidence="2" type="ORF">AG1IA_08372</name>
</gene>